<evidence type="ECO:0000256" key="1">
    <source>
        <dbReference type="ARBA" id="ARBA00006484"/>
    </source>
</evidence>
<dbReference type="PANTHER" id="PTHR42760:SF40">
    <property type="entry name" value="3-OXOACYL-[ACYL-CARRIER-PROTEIN] REDUCTASE, CHLOROPLASTIC"/>
    <property type="match status" value="1"/>
</dbReference>
<keyword evidence="4" id="KW-1185">Reference proteome</keyword>
<dbReference type="InterPro" id="IPR036291">
    <property type="entry name" value="NAD(P)-bd_dom_sf"/>
</dbReference>
<dbReference type="SMART" id="SM00822">
    <property type="entry name" value="PKS_KR"/>
    <property type="match status" value="1"/>
</dbReference>
<dbReference type="PRINTS" id="PR00080">
    <property type="entry name" value="SDRFAMILY"/>
</dbReference>
<dbReference type="EMBL" id="JACHXX010000002">
    <property type="protein sequence ID" value="MBB3161295.1"/>
    <property type="molecule type" value="Genomic_DNA"/>
</dbReference>
<protein>
    <submittedName>
        <fullName evidence="3">NAD(P)-dependent dehydrogenase (Short-subunit alcohol dehydrogenase family)</fullName>
    </submittedName>
</protein>
<gene>
    <name evidence="3" type="ORF">FHS25_001744</name>
</gene>
<dbReference type="InterPro" id="IPR057326">
    <property type="entry name" value="KR_dom"/>
</dbReference>
<name>A0ABR6G4V1_9HYPH</name>
<dbReference type="PANTHER" id="PTHR42760">
    <property type="entry name" value="SHORT-CHAIN DEHYDROGENASES/REDUCTASES FAMILY MEMBER"/>
    <property type="match status" value="1"/>
</dbReference>
<dbReference type="NCBIfam" id="NF005559">
    <property type="entry name" value="PRK07231.1"/>
    <property type="match status" value="1"/>
</dbReference>
<feature type="domain" description="Ketoreductase" evidence="2">
    <location>
        <begin position="12"/>
        <end position="186"/>
    </location>
</feature>
<dbReference type="CDD" id="cd05233">
    <property type="entry name" value="SDR_c"/>
    <property type="match status" value="1"/>
</dbReference>
<evidence type="ECO:0000313" key="4">
    <source>
        <dbReference type="Proteomes" id="UP000542811"/>
    </source>
</evidence>
<dbReference type="Gene3D" id="3.40.50.720">
    <property type="entry name" value="NAD(P)-binding Rossmann-like Domain"/>
    <property type="match status" value="1"/>
</dbReference>
<sequence length="248" mass="25465">MKGFTMARMSNKIALVVGGAKGIGLAIAERLSAEGAKVFITSRRSEDAAKAAKGIGNDAVGIAADASVPEDMVEAVEKVRKACGRIDALVLNAGLSEPAQIAEITPDHFDRHFGVNVRGMVFCLQAALPVMTGGGAVVLVGSIADSAGYSSYGTYAATKAAVRSYARTWTAELAPKGVRVNVVAPGPTDTEMMAAVPEDTRAALVAPIPMGRMARPSEVAAAALFLLSDDASYIAGAELCVDGGLRQV</sequence>
<organism evidence="3 4">
    <name type="scientific">Rhizobium laguerreae</name>
    <dbReference type="NCBI Taxonomy" id="1076926"/>
    <lineage>
        <taxon>Bacteria</taxon>
        <taxon>Pseudomonadati</taxon>
        <taxon>Pseudomonadota</taxon>
        <taxon>Alphaproteobacteria</taxon>
        <taxon>Hyphomicrobiales</taxon>
        <taxon>Rhizobiaceae</taxon>
        <taxon>Rhizobium/Agrobacterium group</taxon>
        <taxon>Rhizobium</taxon>
    </lineage>
</organism>
<dbReference type="PRINTS" id="PR00081">
    <property type="entry name" value="GDHRDH"/>
</dbReference>
<reference evidence="3 4" key="1">
    <citation type="submission" date="2020-08" db="EMBL/GenBank/DDBJ databases">
        <title>Genomic Encyclopedia of Type Strains, Phase III (KMG-III): the genomes of soil and plant-associated and newly described type strains.</title>
        <authorList>
            <person name="Whitman W."/>
        </authorList>
    </citation>
    <scope>NUCLEOTIDE SEQUENCE [LARGE SCALE GENOMIC DNA]</scope>
    <source>
        <strain evidence="3 4">CECT 8280</strain>
    </source>
</reference>
<dbReference type="InterPro" id="IPR002347">
    <property type="entry name" value="SDR_fam"/>
</dbReference>
<evidence type="ECO:0000313" key="3">
    <source>
        <dbReference type="EMBL" id="MBB3161295.1"/>
    </source>
</evidence>
<dbReference type="SUPFAM" id="SSF51735">
    <property type="entry name" value="NAD(P)-binding Rossmann-fold domains"/>
    <property type="match status" value="1"/>
</dbReference>
<accession>A0ABR6G4V1</accession>
<dbReference type="Proteomes" id="UP000542811">
    <property type="component" value="Unassembled WGS sequence"/>
</dbReference>
<evidence type="ECO:0000259" key="2">
    <source>
        <dbReference type="SMART" id="SM00822"/>
    </source>
</evidence>
<comment type="similarity">
    <text evidence="1">Belongs to the short-chain dehydrogenases/reductases (SDR) family.</text>
</comment>
<comment type="caution">
    <text evidence="3">The sequence shown here is derived from an EMBL/GenBank/DDBJ whole genome shotgun (WGS) entry which is preliminary data.</text>
</comment>
<dbReference type="Pfam" id="PF13561">
    <property type="entry name" value="adh_short_C2"/>
    <property type="match status" value="1"/>
</dbReference>
<proteinExistence type="inferred from homology"/>